<dbReference type="GO" id="GO:0008237">
    <property type="term" value="F:metallopeptidase activity"/>
    <property type="evidence" value="ECO:0007669"/>
    <property type="project" value="UniProtKB-UniRule"/>
</dbReference>
<dbReference type="PANTHER" id="PTHR39188:SF3">
    <property type="entry name" value="STAGE IV SPORULATION PROTEIN FB"/>
    <property type="match status" value="1"/>
</dbReference>
<evidence type="ECO:0000256" key="10">
    <source>
        <dbReference type="ARBA" id="ARBA00022989"/>
    </source>
</evidence>
<dbReference type="PANTHER" id="PTHR39188">
    <property type="entry name" value="MEMBRANE-ASSOCIATED ZINC METALLOPROTEASE M50B"/>
    <property type="match status" value="1"/>
</dbReference>
<keyword evidence="11 14" id="KW-0482">Metalloprotease</keyword>
<sequence length="371" mass="41439">MRHSWKVARISGIDIKIDSSWIVIFLLFTFSLSAFYFPQSFHLANRAYYWLLGILTSLLVFASVLFHELAHSLTAKRQGEEVEDITLFILGGVARITDEPGTPQKEFSMALIGPVSSFFLALLFIVVSYLVAPYSRPFQVAAAYLAYVNAIVGGFNLLPGFPMDGGRVLRAIVWKATGDLKKATRVASLTGQAMAFLLIFFGILQFFRGNLGGLWLVLIGWFLHNASVQGYSQVLLKSSLEGLKASDLMSRDFQQVGPDLPVETLVQDYVLRHRERNFLVTDGELLVGIVCLEDVKKFPKERWPELRVRDIMTPAEKIVYVTPGTSGDQILQRLATANVNQLPVLEEGRVVGIVCRNNLLQVLQLRTELGI</sequence>
<evidence type="ECO:0000256" key="3">
    <source>
        <dbReference type="ARBA" id="ARBA00022475"/>
    </source>
</evidence>
<evidence type="ECO:0000256" key="9">
    <source>
        <dbReference type="ARBA" id="ARBA00022833"/>
    </source>
</evidence>
<feature type="binding site" evidence="16">
    <location>
        <position position="67"/>
    </location>
    <ligand>
        <name>Zn(2+)</name>
        <dbReference type="ChEBI" id="CHEBI:29105"/>
        <note>catalytic</note>
    </ligand>
</feature>
<feature type="domain" description="CBS" evidence="18">
    <location>
        <begin position="312"/>
        <end position="369"/>
    </location>
</feature>
<dbReference type="Proteomes" id="UP000257323">
    <property type="component" value="Unassembled WGS sequence"/>
</dbReference>
<keyword evidence="10 14" id="KW-1133">Transmembrane helix</keyword>
<keyword evidence="7" id="KW-0677">Repeat</keyword>
<comment type="similarity">
    <text evidence="2 14">Belongs to the peptidase M50B family.</text>
</comment>
<evidence type="ECO:0000256" key="5">
    <source>
        <dbReference type="ARBA" id="ARBA00022692"/>
    </source>
</evidence>
<feature type="active site" evidence="15">
    <location>
        <position position="68"/>
    </location>
</feature>
<evidence type="ECO:0000256" key="1">
    <source>
        <dbReference type="ARBA" id="ARBA00004651"/>
    </source>
</evidence>
<feature type="transmembrane region" description="Helical" evidence="14">
    <location>
        <begin position="144"/>
        <end position="165"/>
    </location>
</feature>
<dbReference type="InterPro" id="IPR008915">
    <property type="entry name" value="Peptidase_M50"/>
</dbReference>
<keyword evidence="8 14" id="KW-0378">Hydrolase</keyword>
<evidence type="ECO:0000256" key="11">
    <source>
        <dbReference type="ARBA" id="ARBA00023049"/>
    </source>
</evidence>
<feature type="transmembrane region" description="Helical" evidence="14">
    <location>
        <begin position="21"/>
        <end position="41"/>
    </location>
</feature>
<evidence type="ECO:0000256" key="12">
    <source>
        <dbReference type="ARBA" id="ARBA00023122"/>
    </source>
</evidence>
<evidence type="ECO:0000256" key="2">
    <source>
        <dbReference type="ARBA" id="ARBA00007931"/>
    </source>
</evidence>
<dbReference type="GO" id="GO:0005886">
    <property type="term" value="C:plasma membrane"/>
    <property type="evidence" value="ECO:0007669"/>
    <property type="project" value="UniProtKB-SubCell"/>
</dbReference>
<evidence type="ECO:0000256" key="13">
    <source>
        <dbReference type="ARBA" id="ARBA00023136"/>
    </source>
</evidence>
<feature type="binding site" evidence="16">
    <location>
        <position position="71"/>
    </location>
    <ligand>
        <name>Zn(2+)</name>
        <dbReference type="ChEBI" id="CHEBI:29105"/>
        <note>catalytic</note>
    </ligand>
</feature>
<gene>
    <name evidence="19" type="ORF">OP8BY_0154</name>
</gene>
<reference evidence="19 20" key="1">
    <citation type="submission" date="2018-08" db="EMBL/GenBank/DDBJ databases">
        <title>Genome analysis of the thermophilic bacterium of the candidate phylum Aminicenantes from deep subsurface aquifer revealed its physiology and ecological role.</title>
        <authorList>
            <person name="Kadnikov V.V."/>
            <person name="Mardanov A.V."/>
            <person name="Beletsky A.V."/>
            <person name="Karnachuk O.V."/>
            <person name="Ravin N.V."/>
        </authorList>
    </citation>
    <scope>NUCLEOTIDE SEQUENCE [LARGE SCALE GENOMIC DNA]</scope>
    <source>
        <strain evidence="19">BY38</strain>
    </source>
</reference>
<evidence type="ECO:0000313" key="20">
    <source>
        <dbReference type="Proteomes" id="UP000257323"/>
    </source>
</evidence>
<dbReference type="SMART" id="SM00116">
    <property type="entry name" value="CBS"/>
    <property type="match status" value="2"/>
</dbReference>
<evidence type="ECO:0000256" key="7">
    <source>
        <dbReference type="ARBA" id="ARBA00022737"/>
    </source>
</evidence>
<evidence type="ECO:0000256" key="16">
    <source>
        <dbReference type="PIRSR" id="PIRSR006404-2"/>
    </source>
</evidence>
<evidence type="ECO:0000256" key="6">
    <source>
        <dbReference type="ARBA" id="ARBA00022723"/>
    </source>
</evidence>
<dbReference type="Pfam" id="PF00571">
    <property type="entry name" value="CBS"/>
    <property type="match status" value="2"/>
</dbReference>
<evidence type="ECO:0000256" key="4">
    <source>
        <dbReference type="ARBA" id="ARBA00022670"/>
    </source>
</evidence>
<dbReference type="AlphaFoldDB" id="A0A3E2BLM5"/>
<dbReference type="Gene3D" id="3.10.580.10">
    <property type="entry name" value="CBS-domain"/>
    <property type="match status" value="1"/>
</dbReference>
<keyword evidence="3 14" id="KW-1003">Cell membrane</keyword>
<evidence type="ECO:0000256" key="8">
    <source>
        <dbReference type="ARBA" id="ARBA00022801"/>
    </source>
</evidence>
<proteinExistence type="inferred from homology"/>
<evidence type="ECO:0000313" key="19">
    <source>
        <dbReference type="EMBL" id="RFT15506.1"/>
    </source>
</evidence>
<dbReference type="SUPFAM" id="SSF54631">
    <property type="entry name" value="CBS-domain pair"/>
    <property type="match status" value="1"/>
</dbReference>
<keyword evidence="9 14" id="KW-0862">Zinc</keyword>
<keyword evidence="5 14" id="KW-0812">Transmembrane</keyword>
<evidence type="ECO:0000259" key="18">
    <source>
        <dbReference type="PROSITE" id="PS51371"/>
    </source>
</evidence>
<name>A0A3E2BLM5_9BACT</name>
<comment type="caution">
    <text evidence="19">The sequence shown here is derived from an EMBL/GenBank/DDBJ whole genome shotgun (WGS) entry which is preliminary data.</text>
</comment>
<accession>A0A3E2BLM5</accession>
<feature type="binding site" evidence="16">
    <location>
        <position position="164"/>
    </location>
    <ligand>
        <name>Zn(2+)</name>
        <dbReference type="ChEBI" id="CHEBI:29105"/>
        <note>catalytic</note>
    </ligand>
</feature>
<keyword evidence="4 14" id="KW-0645">Protease</keyword>
<keyword evidence="13 14" id="KW-0472">Membrane</keyword>
<dbReference type="PIRSF" id="PIRSF006404">
    <property type="entry name" value="UCP006404_Pept_M50_CBS"/>
    <property type="match status" value="1"/>
</dbReference>
<feature type="transmembrane region" description="Helical" evidence="14">
    <location>
        <begin position="47"/>
        <end position="67"/>
    </location>
</feature>
<dbReference type="GO" id="GO:0046872">
    <property type="term" value="F:metal ion binding"/>
    <property type="evidence" value="ECO:0007669"/>
    <property type="project" value="UniProtKB-UniRule"/>
</dbReference>
<protein>
    <recommendedName>
        <fullName evidence="14">Zinc metalloprotease</fullName>
    </recommendedName>
</protein>
<evidence type="ECO:0000256" key="17">
    <source>
        <dbReference type="PROSITE-ProRule" id="PRU00703"/>
    </source>
</evidence>
<comment type="cofactor">
    <cofactor evidence="14 16">
        <name>Zn(2+)</name>
        <dbReference type="ChEBI" id="CHEBI:29105"/>
    </cofactor>
    <text evidence="14 16">Binds 1 zinc ion per subunit.</text>
</comment>
<dbReference type="InterPro" id="IPR000644">
    <property type="entry name" value="CBS_dom"/>
</dbReference>
<keyword evidence="6 14" id="KW-0479">Metal-binding</keyword>
<dbReference type="GO" id="GO:0006508">
    <property type="term" value="P:proteolysis"/>
    <property type="evidence" value="ECO:0007669"/>
    <property type="project" value="UniProtKB-KW"/>
</dbReference>
<evidence type="ECO:0000256" key="15">
    <source>
        <dbReference type="PIRSR" id="PIRSR006404-1"/>
    </source>
</evidence>
<evidence type="ECO:0000256" key="14">
    <source>
        <dbReference type="PIRNR" id="PIRNR006404"/>
    </source>
</evidence>
<dbReference type="PROSITE" id="PS51371">
    <property type="entry name" value="CBS"/>
    <property type="match status" value="1"/>
</dbReference>
<keyword evidence="12 17" id="KW-0129">CBS domain</keyword>
<comment type="subcellular location">
    <subcellularLocation>
        <location evidence="1 14">Cell membrane</location>
        <topology evidence="1 14">Multi-pass membrane protein</topology>
    </subcellularLocation>
</comment>
<dbReference type="CDD" id="cd06164">
    <property type="entry name" value="S2P-M50_SpoIVFB_CBS"/>
    <property type="match status" value="1"/>
</dbReference>
<organism evidence="19 20">
    <name type="scientific">Candidatus Saccharicenans subterraneus</name>
    <dbReference type="NCBI Taxonomy" id="2508984"/>
    <lineage>
        <taxon>Bacteria</taxon>
        <taxon>Candidatus Aminicenantota</taxon>
        <taxon>Candidatus Aminicenantia</taxon>
        <taxon>Candidatus Aminicenantales</taxon>
        <taxon>Candidatus Saccharicenantaceae</taxon>
        <taxon>Candidatus Saccharicenans</taxon>
    </lineage>
</organism>
<feature type="transmembrane region" description="Helical" evidence="14">
    <location>
        <begin position="186"/>
        <end position="207"/>
    </location>
</feature>
<dbReference type="Pfam" id="PF02163">
    <property type="entry name" value="Peptidase_M50"/>
    <property type="match status" value="2"/>
</dbReference>
<dbReference type="InterPro" id="IPR016483">
    <property type="entry name" value="UCP006404_Pept_M50_CBS"/>
</dbReference>
<feature type="transmembrane region" description="Helical" evidence="14">
    <location>
        <begin position="111"/>
        <end position="132"/>
    </location>
</feature>
<dbReference type="EMBL" id="QUAH01000008">
    <property type="protein sequence ID" value="RFT15506.1"/>
    <property type="molecule type" value="Genomic_DNA"/>
</dbReference>
<dbReference type="InterPro" id="IPR046342">
    <property type="entry name" value="CBS_dom_sf"/>
</dbReference>